<dbReference type="Gene3D" id="3.30.565.10">
    <property type="entry name" value="Histidine kinase-like ATPase, C-terminal domain"/>
    <property type="match status" value="1"/>
</dbReference>
<dbReference type="PRINTS" id="PR00344">
    <property type="entry name" value="BCTRLSENSOR"/>
</dbReference>
<dbReference type="InterPro" id="IPR005467">
    <property type="entry name" value="His_kinase_dom"/>
</dbReference>
<accession>A0AAE3KBB5</accession>
<name>A0AAE3KBB5_9GAMM</name>
<evidence type="ECO:0000313" key="8">
    <source>
        <dbReference type="Proteomes" id="UP001205843"/>
    </source>
</evidence>
<dbReference type="GO" id="GO:0000155">
    <property type="term" value="F:phosphorelay sensor kinase activity"/>
    <property type="evidence" value="ECO:0007669"/>
    <property type="project" value="InterPro"/>
</dbReference>
<dbReference type="Proteomes" id="UP001205843">
    <property type="component" value="Unassembled WGS sequence"/>
</dbReference>
<keyword evidence="7" id="KW-0418">Kinase</keyword>
<dbReference type="InterPro" id="IPR001789">
    <property type="entry name" value="Sig_transdc_resp-reg_receiver"/>
</dbReference>
<dbReference type="CDD" id="cd00082">
    <property type="entry name" value="HisKA"/>
    <property type="match status" value="1"/>
</dbReference>
<dbReference type="SUPFAM" id="SSF55874">
    <property type="entry name" value="ATPase domain of HSP90 chaperone/DNA topoisomerase II/histidine kinase"/>
    <property type="match status" value="1"/>
</dbReference>
<feature type="modified residue" description="4-aspartylphosphate" evidence="4">
    <location>
        <position position="68"/>
    </location>
</feature>
<dbReference type="CDD" id="cd00075">
    <property type="entry name" value="HATPase"/>
    <property type="match status" value="1"/>
</dbReference>
<dbReference type="EMBL" id="JALJXV010000003">
    <property type="protein sequence ID" value="MCP1674614.1"/>
    <property type="molecule type" value="Genomic_DNA"/>
</dbReference>
<evidence type="ECO:0000313" key="7">
    <source>
        <dbReference type="EMBL" id="MCP1674614.1"/>
    </source>
</evidence>
<dbReference type="SUPFAM" id="SSF52172">
    <property type="entry name" value="CheY-like"/>
    <property type="match status" value="1"/>
</dbReference>
<dbReference type="InterPro" id="IPR003594">
    <property type="entry name" value="HATPase_dom"/>
</dbReference>
<dbReference type="AlphaFoldDB" id="A0AAE3KBB5"/>
<keyword evidence="8" id="KW-1185">Reference proteome</keyword>
<dbReference type="InterPro" id="IPR036890">
    <property type="entry name" value="HATPase_C_sf"/>
</dbReference>
<dbReference type="InterPro" id="IPR011006">
    <property type="entry name" value="CheY-like_superfamily"/>
</dbReference>
<reference evidence="7" key="1">
    <citation type="submission" date="2022-03" db="EMBL/GenBank/DDBJ databases">
        <title>Genomic Encyclopedia of Type Strains, Phase III (KMG-III): the genomes of soil and plant-associated and newly described type strains.</title>
        <authorList>
            <person name="Whitman W."/>
        </authorList>
    </citation>
    <scope>NUCLEOTIDE SEQUENCE</scope>
    <source>
        <strain evidence="7">ANL 6-2</strain>
    </source>
</reference>
<comment type="caution">
    <text evidence="7">The sequence shown here is derived from an EMBL/GenBank/DDBJ whole genome shotgun (WGS) entry which is preliminary data.</text>
</comment>
<evidence type="ECO:0000259" key="6">
    <source>
        <dbReference type="PROSITE" id="PS50110"/>
    </source>
</evidence>
<feature type="domain" description="Histidine kinase" evidence="5">
    <location>
        <begin position="160"/>
        <end position="397"/>
    </location>
</feature>
<protein>
    <recommendedName>
        <fullName evidence="2">histidine kinase</fullName>
        <ecNumber evidence="2">2.7.13.3</ecNumber>
    </recommendedName>
</protein>
<evidence type="ECO:0000259" key="5">
    <source>
        <dbReference type="PROSITE" id="PS50109"/>
    </source>
</evidence>
<dbReference type="PROSITE" id="PS50110">
    <property type="entry name" value="RESPONSE_REGULATORY"/>
    <property type="match status" value="1"/>
</dbReference>
<dbReference type="Gene3D" id="3.40.50.2300">
    <property type="match status" value="1"/>
</dbReference>
<dbReference type="PROSITE" id="PS50109">
    <property type="entry name" value="HIS_KIN"/>
    <property type="match status" value="1"/>
</dbReference>
<dbReference type="PANTHER" id="PTHR43547">
    <property type="entry name" value="TWO-COMPONENT HISTIDINE KINASE"/>
    <property type="match status" value="1"/>
</dbReference>
<evidence type="ECO:0000256" key="4">
    <source>
        <dbReference type="PROSITE-ProRule" id="PRU00169"/>
    </source>
</evidence>
<dbReference type="RefSeq" id="WP_253476743.1">
    <property type="nucleotide sequence ID" value="NZ_JALJXV010000003.1"/>
</dbReference>
<keyword evidence="3 4" id="KW-0597">Phosphoprotein</keyword>
<comment type="catalytic activity">
    <reaction evidence="1">
        <text>ATP + protein L-histidine = ADP + protein N-phospho-L-histidine.</text>
        <dbReference type="EC" id="2.7.13.3"/>
    </reaction>
</comment>
<dbReference type="InterPro" id="IPR003661">
    <property type="entry name" value="HisK_dim/P_dom"/>
</dbReference>
<dbReference type="InterPro" id="IPR004358">
    <property type="entry name" value="Sig_transdc_His_kin-like_C"/>
</dbReference>
<dbReference type="SMART" id="SM00387">
    <property type="entry name" value="HATPase_c"/>
    <property type="match status" value="1"/>
</dbReference>
<evidence type="ECO:0000256" key="2">
    <source>
        <dbReference type="ARBA" id="ARBA00012438"/>
    </source>
</evidence>
<organism evidence="7 8">
    <name type="scientific">Natronocella acetinitrilica</name>
    <dbReference type="NCBI Taxonomy" id="414046"/>
    <lineage>
        <taxon>Bacteria</taxon>
        <taxon>Pseudomonadati</taxon>
        <taxon>Pseudomonadota</taxon>
        <taxon>Gammaproteobacteria</taxon>
        <taxon>Chromatiales</taxon>
        <taxon>Ectothiorhodospiraceae</taxon>
        <taxon>Natronocella</taxon>
    </lineage>
</organism>
<gene>
    <name evidence="7" type="ORF">J2T57_001716</name>
</gene>
<keyword evidence="7" id="KW-0808">Transferase</keyword>
<dbReference type="Pfam" id="PF00072">
    <property type="entry name" value="Response_reg"/>
    <property type="match status" value="1"/>
</dbReference>
<evidence type="ECO:0000256" key="1">
    <source>
        <dbReference type="ARBA" id="ARBA00000085"/>
    </source>
</evidence>
<dbReference type="Pfam" id="PF02518">
    <property type="entry name" value="HATPase_c"/>
    <property type="match status" value="1"/>
</dbReference>
<proteinExistence type="predicted"/>
<evidence type="ECO:0000256" key="3">
    <source>
        <dbReference type="ARBA" id="ARBA00022553"/>
    </source>
</evidence>
<feature type="domain" description="Response regulatory" evidence="6">
    <location>
        <begin position="18"/>
        <end position="134"/>
    </location>
</feature>
<dbReference type="PANTHER" id="PTHR43547:SF2">
    <property type="entry name" value="HYBRID SIGNAL TRANSDUCTION HISTIDINE KINASE C"/>
    <property type="match status" value="1"/>
</dbReference>
<dbReference type="Gene3D" id="1.10.287.130">
    <property type="match status" value="1"/>
</dbReference>
<dbReference type="EC" id="2.7.13.3" evidence="2"/>
<sequence length="405" mass="45031">MRPDEGSAHHPQRRRETGILLVDDEELAHKYFGMYFRMYYRVFGAGSAEEALALLAERGEEIGVIISDQRMPGMSGVELLEQTRRLYPNIERLLATAYMDIDAAVDAVNRGEVRAFLPKPWRMEEIEAPIAQAVDHYLERQDELAVMQHRLDAMRQLASFLAHELRTPLSAISLAAISSQQFLPDLIRDAQAHRRLPDAERRPLTKEQARALEQAPERVRRLAERSQHLISLLLINAGWNEPGATDLGTRFDLGQCVMRAVEDYPCEEAERRLIECNATAGLSVLGSPSLMASIIANLLKNALRAVHAAGHGAIRIGVRPHGEGLARVEVHDSGTGIPTEHLERIFETFVTYADDNTAMGLGLSFCKREVERIGGTLRCESEEGKYTRFLIDLPLAPTTGAAPGG</sequence>
<dbReference type="SMART" id="SM00448">
    <property type="entry name" value="REC"/>
    <property type="match status" value="1"/>
</dbReference>